<comment type="caution">
    <text evidence="1">The sequence shown here is derived from an EMBL/GenBank/DDBJ whole genome shotgun (WGS) entry which is preliminary data.</text>
</comment>
<dbReference type="AlphaFoldDB" id="A0A820VUV6"/>
<evidence type="ECO:0000313" key="2">
    <source>
        <dbReference type="Proteomes" id="UP000663866"/>
    </source>
</evidence>
<keyword evidence="2" id="KW-1185">Reference proteome</keyword>
<accession>A0A820VUV6</accession>
<organism evidence="1 2">
    <name type="scientific">Rotaria magnacalcarata</name>
    <dbReference type="NCBI Taxonomy" id="392030"/>
    <lineage>
        <taxon>Eukaryota</taxon>
        <taxon>Metazoa</taxon>
        <taxon>Spiralia</taxon>
        <taxon>Gnathifera</taxon>
        <taxon>Rotifera</taxon>
        <taxon>Eurotatoria</taxon>
        <taxon>Bdelloidea</taxon>
        <taxon>Philodinida</taxon>
        <taxon>Philodinidae</taxon>
        <taxon>Rotaria</taxon>
    </lineage>
</organism>
<dbReference type="Proteomes" id="UP000663866">
    <property type="component" value="Unassembled WGS sequence"/>
</dbReference>
<sequence length="42" mass="4968">GRVPVKHVMPTLGFGMLWLIIDELRKLCVRKYPRSFIARIAW</sequence>
<evidence type="ECO:0000313" key="1">
    <source>
        <dbReference type="EMBL" id="CAF4507616.1"/>
    </source>
</evidence>
<feature type="non-terminal residue" evidence="1">
    <location>
        <position position="1"/>
    </location>
</feature>
<protein>
    <submittedName>
        <fullName evidence="1">Uncharacterized protein</fullName>
    </submittedName>
</protein>
<dbReference type="EMBL" id="CAJOBG010054296">
    <property type="protein sequence ID" value="CAF4507616.1"/>
    <property type="molecule type" value="Genomic_DNA"/>
</dbReference>
<gene>
    <name evidence="1" type="ORF">OVN521_LOCUS41132</name>
</gene>
<name>A0A820VUV6_9BILA</name>
<reference evidence="1" key="1">
    <citation type="submission" date="2021-02" db="EMBL/GenBank/DDBJ databases">
        <authorList>
            <person name="Nowell W R."/>
        </authorList>
    </citation>
    <scope>NUCLEOTIDE SEQUENCE</scope>
</reference>
<proteinExistence type="predicted"/>